<dbReference type="InterPro" id="IPR043502">
    <property type="entry name" value="DNA/RNA_pol_sf"/>
</dbReference>
<dbReference type="PANTHER" id="PTHR33064:SF37">
    <property type="entry name" value="RIBONUCLEASE H"/>
    <property type="match status" value="1"/>
</dbReference>
<dbReference type="OrthoDB" id="120919at2759"/>
<protein>
    <submittedName>
        <fullName evidence="1">Unnamed protein product</fullName>
    </submittedName>
</protein>
<comment type="caution">
    <text evidence="1">The sequence shown here is derived from an EMBL/GenBank/DDBJ whole genome shotgun (WGS) entry which is preliminary data.</text>
</comment>
<dbReference type="EMBL" id="BSXW01001727">
    <property type="protein sequence ID" value="GMF38751.1"/>
    <property type="molecule type" value="Genomic_DNA"/>
</dbReference>
<dbReference type="Gene3D" id="2.40.70.10">
    <property type="entry name" value="Acid Proteases"/>
    <property type="match status" value="1"/>
</dbReference>
<sequence length="374" mass="41357">MEVQGITKGKTATSRRASVKITLGRERVYVFDVWIMDHNAGVDVVLGTDFMIPARVRLDLFNATAKLPDEVMVPLIKTQNMIDETEGSHVVGEPTESNDNDGSAAAMGVGVLEKQRRIMISSGNALPPPAYGVVCDINVQGHEPIKQRARRIPMRHPKKLYELLKGLLKANLVAFSDSPWASPIVIVLKKNGVDIRLCIDYKLENAITAIMEYAMPLVDDLLTDLEAYLWFCSLDAASGFWAIMMTLRARKISAFVCPLGHFEWLRIAAVEQCRTIHAGAENSKSVPTKPSTFTRIKFAVAHENSGAADPVLDLVNHPDTEMFSTNETDQSSLVPVFDRRSFVDDICFGGRDFDGGTVLPGFTLNCEDWDDVLD</sequence>
<reference evidence="1" key="1">
    <citation type="submission" date="2023-04" db="EMBL/GenBank/DDBJ databases">
        <title>Phytophthora lilii NBRC 32176.</title>
        <authorList>
            <person name="Ichikawa N."/>
            <person name="Sato H."/>
            <person name="Tonouchi N."/>
        </authorList>
    </citation>
    <scope>NUCLEOTIDE SEQUENCE</scope>
    <source>
        <strain evidence="1">NBRC 32176</strain>
    </source>
</reference>
<dbReference type="Gene3D" id="3.30.70.270">
    <property type="match status" value="1"/>
</dbReference>
<dbReference type="PANTHER" id="PTHR33064">
    <property type="entry name" value="POL PROTEIN"/>
    <property type="match status" value="1"/>
</dbReference>
<dbReference type="InterPro" id="IPR043128">
    <property type="entry name" value="Rev_trsase/Diguanyl_cyclase"/>
</dbReference>
<dbReference type="InterPro" id="IPR051320">
    <property type="entry name" value="Viral_Replic_Matur_Polypro"/>
</dbReference>
<evidence type="ECO:0000313" key="1">
    <source>
        <dbReference type="EMBL" id="GMF38751.1"/>
    </source>
</evidence>
<proteinExistence type="predicted"/>
<dbReference type="Gene3D" id="3.10.10.10">
    <property type="entry name" value="HIV Type 1 Reverse Transcriptase, subunit A, domain 1"/>
    <property type="match status" value="1"/>
</dbReference>
<name>A0A9W6XHJ1_9STRA</name>
<organism evidence="1 2">
    <name type="scientific">Phytophthora lilii</name>
    <dbReference type="NCBI Taxonomy" id="2077276"/>
    <lineage>
        <taxon>Eukaryota</taxon>
        <taxon>Sar</taxon>
        <taxon>Stramenopiles</taxon>
        <taxon>Oomycota</taxon>
        <taxon>Peronosporomycetes</taxon>
        <taxon>Peronosporales</taxon>
        <taxon>Peronosporaceae</taxon>
        <taxon>Phytophthora</taxon>
    </lineage>
</organism>
<dbReference type="InterPro" id="IPR021109">
    <property type="entry name" value="Peptidase_aspartic_dom_sf"/>
</dbReference>
<dbReference type="SUPFAM" id="SSF56672">
    <property type="entry name" value="DNA/RNA polymerases"/>
    <property type="match status" value="1"/>
</dbReference>
<dbReference type="Proteomes" id="UP001165083">
    <property type="component" value="Unassembled WGS sequence"/>
</dbReference>
<dbReference type="AlphaFoldDB" id="A0A9W6XHJ1"/>
<keyword evidence="2" id="KW-1185">Reference proteome</keyword>
<evidence type="ECO:0000313" key="2">
    <source>
        <dbReference type="Proteomes" id="UP001165083"/>
    </source>
</evidence>
<gene>
    <name evidence="1" type="ORF">Plil01_001614900</name>
</gene>
<accession>A0A9W6XHJ1</accession>
<dbReference type="CDD" id="cd01647">
    <property type="entry name" value="RT_LTR"/>
    <property type="match status" value="1"/>
</dbReference>